<feature type="region of interest" description="Disordered" evidence="1">
    <location>
        <begin position="46"/>
        <end position="79"/>
    </location>
</feature>
<dbReference type="Proteomes" id="UP000663866">
    <property type="component" value="Unassembled WGS sequence"/>
</dbReference>
<proteinExistence type="predicted"/>
<evidence type="ECO:0000313" key="3">
    <source>
        <dbReference type="Proteomes" id="UP000663866"/>
    </source>
</evidence>
<feature type="non-terminal residue" evidence="2">
    <location>
        <position position="1"/>
    </location>
</feature>
<dbReference type="AlphaFoldDB" id="A0A820X8Q8"/>
<comment type="caution">
    <text evidence="2">The sequence shown here is derived from an EMBL/GenBank/DDBJ whole genome shotgun (WGS) entry which is preliminary data.</text>
</comment>
<accession>A0A820X8Q8</accession>
<dbReference type="EMBL" id="CAJOBG010057569">
    <property type="protein sequence ID" value="CAF4529296.1"/>
    <property type="molecule type" value="Genomic_DNA"/>
</dbReference>
<protein>
    <submittedName>
        <fullName evidence="2">Uncharacterized protein</fullName>
    </submittedName>
</protein>
<feature type="non-terminal residue" evidence="2">
    <location>
        <position position="79"/>
    </location>
</feature>
<sequence length="79" mass="9013">TPKRPASDDITEMLDDTPRRKLIKINQQKENNTAPCLKDQLEILPVPSTNSEDDDQEFSPLTQQTNKISTFDDDLARKV</sequence>
<name>A0A820X8Q8_9BILA</name>
<evidence type="ECO:0000313" key="2">
    <source>
        <dbReference type="EMBL" id="CAF4529296.1"/>
    </source>
</evidence>
<reference evidence="2" key="1">
    <citation type="submission" date="2021-02" db="EMBL/GenBank/DDBJ databases">
        <authorList>
            <person name="Nowell W R."/>
        </authorList>
    </citation>
    <scope>NUCLEOTIDE SEQUENCE</scope>
</reference>
<gene>
    <name evidence="2" type="ORF">OVN521_LOCUS42236</name>
</gene>
<keyword evidence="3" id="KW-1185">Reference proteome</keyword>
<organism evidence="2 3">
    <name type="scientific">Rotaria magnacalcarata</name>
    <dbReference type="NCBI Taxonomy" id="392030"/>
    <lineage>
        <taxon>Eukaryota</taxon>
        <taxon>Metazoa</taxon>
        <taxon>Spiralia</taxon>
        <taxon>Gnathifera</taxon>
        <taxon>Rotifera</taxon>
        <taxon>Eurotatoria</taxon>
        <taxon>Bdelloidea</taxon>
        <taxon>Philodinida</taxon>
        <taxon>Philodinidae</taxon>
        <taxon>Rotaria</taxon>
    </lineage>
</organism>
<evidence type="ECO:0000256" key="1">
    <source>
        <dbReference type="SAM" id="MobiDB-lite"/>
    </source>
</evidence>
<feature type="compositionally biased region" description="Polar residues" evidence="1">
    <location>
        <begin position="59"/>
        <end position="69"/>
    </location>
</feature>